<feature type="domain" description="Bro-N" evidence="1">
    <location>
        <begin position="1"/>
        <end position="120"/>
    </location>
</feature>
<reference evidence="2" key="1">
    <citation type="submission" date="2023-09" db="EMBL/GenBank/DDBJ databases">
        <title>Acinetobacter soli.</title>
        <authorList>
            <person name="Kim B."/>
            <person name="Kim D."/>
            <person name="Park D."/>
        </authorList>
    </citation>
    <scope>NUCLEOTIDE SEQUENCE</scope>
    <source>
        <strain evidence="2">2023.05</strain>
    </source>
</reference>
<organism evidence="2 3">
    <name type="scientific">Acinetobacter soli</name>
    <dbReference type="NCBI Taxonomy" id="487316"/>
    <lineage>
        <taxon>Bacteria</taxon>
        <taxon>Pseudomonadati</taxon>
        <taxon>Pseudomonadota</taxon>
        <taxon>Gammaproteobacteria</taxon>
        <taxon>Moraxellales</taxon>
        <taxon>Moraxellaceae</taxon>
        <taxon>Acinetobacter</taxon>
    </lineage>
</organism>
<dbReference type="AlphaFoldDB" id="A0AB38YVT6"/>
<name>A0AB38YVT6_9GAMM</name>
<dbReference type="InterPro" id="IPR003497">
    <property type="entry name" value="BRO_N_domain"/>
</dbReference>
<proteinExistence type="predicted"/>
<sequence>MSQVTHFDFKSSSVRVVLDDNQEPWFCLTDVCRVLNISRSSDLLQIQREYVKNEPLKRHGALDPKGVADYHTPTNGGIQKIKFISEPNLYRIIFRSNKPEALSFQNWVFAEVLPSIRKTGSYSARQTAFDELNRICMQEKLSKEKGTFHSHGMHRRKHEKRLNALRINTCKANIQMTFEGYTHE</sequence>
<dbReference type="EMBL" id="CP134206">
    <property type="protein sequence ID" value="WND05578.1"/>
    <property type="molecule type" value="Genomic_DNA"/>
</dbReference>
<evidence type="ECO:0000313" key="3">
    <source>
        <dbReference type="Proteomes" id="UP001256400"/>
    </source>
</evidence>
<dbReference type="Pfam" id="PF02498">
    <property type="entry name" value="Bro-N"/>
    <property type="match status" value="1"/>
</dbReference>
<dbReference type="PANTHER" id="PTHR36180">
    <property type="entry name" value="DNA-BINDING PROTEIN-RELATED-RELATED"/>
    <property type="match status" value="1"/>
</dbReference>
<evidence type="ECO:0000259" key="1">
    <source>
        <dbReference type="PROSITE" id="PS51750"/>
    </source>
</evidence>
<dbReference type="Proteomes" id="UP001256400">
    <property type="component" value="Chromosome"/>
</dbReference>
<evidence type="ECO:0000313" key="2">
    <source>
        <dbReference type="EMBL" id="WND05578.1"/>
    </source>
</evidence>
<dbReference type="PANTHER" id="PTHR36180:SF2">
    <property type="entry name" value="BRO FAMILY PROTEIN"/>
    <property type="match status" value="1"/>
</dbReference>
<dbReference type="RefSeq" id="WP_310864754.1">
    <property type="nucleotide sequence ID" value="NZ_CP134206.1"/>
</dbReference>
<dbReference type="PROSITE" id="PS51750">
    <property type="entry name" value="BRO_N"/>
    <property type="match status" value="1"/>
</dbReference>
<protein>
    <submittedName>
        <fullName evidence="2">BRO family protein</fullName>
    </submittedName>
</protein>
<dbReference type="SMART" id="SM01040">
    <property type="entry name" value="Bro-N"/>
    <property type="match status" value="1"/>
</dbReference>
<accession>A0AB38YVT6</accession>
<gene>
    <name evidence="2" type="ORF">RHP80_15610</name>
</gene>